<name>X6NFK9_RETFI</name>
<feature type="region of interest" description="Disordered" evidence="1">
    <location>
        <begin position="1"/>
        <end position="99"/>
    </location>
</feature>
<keyword evidence="3" id="KW-1185">Reference proteome</keyword>
<evidence type="ECO:0000313" key="3">
    <source>
        <dbReference type="Proteomes" id="UP000023152"/>
    </source>
</evidence>
<sequence>MVSGKTEMTSGNQGQGQEQSSMSGSVRDNTSPISISTEGTMPNPTENGVGTNVSHMTGSTTTTTTSSTNTGITGNNSNNNNNNSNNNNSSNSNNNYKSSNTMYTATNIEVSMRNPMSGSSNGMTKGDFGSHGKSNNFNTKRYYVNGVDIIEGVPAKDVINISQIRQHQQIDPHTEVFPDDTSLFIGDLSRNVSE</sequence>
<feature type="compositionally biased region" description="Low complexity" evidence="1">
    <location>
        <begin position="10"/>
        <end position="25"/>
    </location>
</feature>
<evidence type="ECO:0000256" key="1">
    <source>
        <dbReference type="SAM" id="MobiDB-lite"/>
    </source>
</evidence>
<dbReference type="AlphaFoldDB" id="X6NFK9"/>
<feature type="compositionally biased region" description="Polar residues" evidence="1">
    <location>
        <begin position="26"/>
        <end position="56"/>
    </location>
</feature>
<protein>
    <submittedName>
        <fullName evidence="2">Uncharacterized protein</fullName>
    </submittedName>
</protein>
<feature type="non-terminal residue" evidence="2">
    <location>
        <position position="194"/>
    </location>
</feature>
<dbReference type="EMBL" id="ASPP01009160">
    <property type="protein sequence ID" value="ETO24529.1"/>
    <property type="molecule type" value="Genomic_DNA"/>
</dbReference>
<dbReference type="Proteomes" id="UP000023152">
    <property type="component" value="Unassembled WGS sequence"/>
</dbReference>
<organism evidence="2 3">
    <name type="scientific">Reticulomyxa filosa</name>
    <dbReference type="NCBI Taxonomy" id="46433"/>
    <lineage>
        <taxon>Eukaryota</taxon>
        <taxon>Sar</taxon>
        <taxon>Rhizaria</taxon>
        <taxon>Retaria</taxon>
        <taxon>Foraminifera</taxon>
        <taxon>Monothalamids</taxon>
        <taxon>Reticulomyxidae</taxon>
        <taxon>Reticulomyxa</taxon>
    </lineage>
</organism>
<gene>
    <name evidence="2" type="ORF">RFI_12627</name>
</gene>
<evidence type="ECO:0000313" key="2">
    <source>
        <dbReference type="EMBL" id="ETO24529.1"/>
    </source>
</evidence>
<feature type="compositionally biased region" description="Low complexity" evidence="1">
    <location>
        <begin position="57"/>
        <end position="99"/>
    </location>
</feature>
<accession>X6NFK9</accession>
<reference evidence="2 3" key="1">
    <citation type="journal article" date="2013" name="Curr. Biol.">
        <title>The Genome of the Foraminiferan Reticulomyxa filosa.</title>
        <authorList>
            <person name="Glockner G."/>
            <person name="Hulsmann N."/>
            <person name="Schleicher M."/>
            <person name="Noegel A.A."/>
            <person name="Eichinger L."/>
            <person name="Gallinger C."/>
            <person name="Pawlowski J."/>
            <person name="Sierra R."/>
            <person name="Euteneuer U."/>
            <person name="Pillet L."/>
            <person name="Moustafa A."/>
            <person name="Platzer M."/>
            <person name="Groth M."/>
            <person name="Szafranski K."/>
            <person name="Schliwa M."/>
        </authorList>
    </citation>
    <scope>NUCLEOTIDE SEQUENCE [LARGE SCALE GENOMIC DNA]</scope>
</reference>
<comment type="caution">
    <text evidence="2">The sequence shown here is derived from an EMBL/GenBank/DDBJ whole genome shotgun (WGS) entry which is preliminary data.</text>
</comment>
<proteinExistence type="predicted"/>